<feature type="region of interest" description="Disordered" evidence="12">
    <location>
        <begin position="566"/>
        <end position="661"/>
    </location>
</feature>
<dbReference type="Pfam" id="PF12430">
    <property type="entry name" value="ABA_GPCR"/>
    <property type="match status" value="1"/>
</dbReference>
<evidence type="ECO:0000259" key="15">
    <source>
        <dbReference type="Pfam" id="PF12537"/>
    </source>
</evidence>
<feature type="compositionally biased region" description="Basic residues" evidence="12">
    <location>
        <begin position="521"/>
        <end position="530"/>
    </location>
</feature>
<evidence type="ECO:0000256" key="2">
    <source>
        <dbReference type="ARBA" id="ARBA00006461"/>
    </source>
</evidence>
<feature type="compositionally biased region" description="Polar residues" evidence="12">
    <location>
        <begin position="431"/>
        <end position="449"/>
    </location>
</feature>
<keyword evidence="6 11" id="KW-0175">Coiled coil</keyword>
<feature type="compositionally biased region" description="Basic and acidic residues" evidence="12">
    <location>
        <begin position="374"/>
        <end position="396"/>
    </location>
</feature>
<feature type="transmembrane region" description="Helical" evidence="13">
    <location>
        <begin position="209"/>
        <end position="231"/>
    </location>
</feature>
<proteinExistence type="inferred from homology"/>
<feature type="region of interest" description="Disordered" evidence="12">
    <location>
        <begin position="425"/>
        <end position="454"/>
    </location>
</feature>
<gene>
    <name evidence="16" type="ORF">DGYR_LOCUS13015</name>
</gene>
<evidence type="ECO:0000256" key="8">
    <source>
        <dbReference type="ARBA" id="ARBA00024145"/>
    </source>
</evidence>
<feature type="compositionally biased region" description="Basic and acidic residues" evidence="12">
    <location>
        <begin position="503"/>
        <end position="520"/>
    </location>
</feature>
<keyword evidence="17" id="KW-1185">Reference proteome</keyword>
<dbReference type="InterPro" id="IPR022535">
    <property type="entry name" value="Golgi_pH-regulator_cons_dom"/>
</dbReference>
<feature type="compositionally biased region" description="Basic and acidic residues" evidence="12">
    <location>
        <begin position="723"/>
        <end position="745"/>
    </location>
</feature>
<comment type="catalytic activity">
    <reaction evidence="10">
        <text>fluoride(in) = fluoride(out)</text>
        <dbReference type="Rhea" id="RHEA:76159"/>
        <dbReference type="ChEBI" id="CHEBI:17051"/>
    </reaction>
</comment>
<organism evidence="16 17">
    <name type="scientific">Dimorphilus gyrociliatus</name>
    <dbReference type="NCBI Taxonomy" id="2664684"/>
    <lineage>
        <taxon>Eukaryota</taxon>
        <taxon>Metazoa</taxon>
        <taxon>Spiralia</taxon>
        <taxon>Lophotrochozoa</taxon>
        <taxon>Annelida</taxon>
        <taxon>Polychaeta</taxon>
        <taxon>Polychaeta incertae sedis</taxon>
        <taxon>Dinophilidae</taxon>
        <taxon>Dimorphilus</taxon>
    </lineage>
</organism>
<evidence type="ECO:0000256" key="6">
    <source>
        <dbReference type="ARBA" id="ARBA00023054"/>
    </source>
</evidence>
<feature type="transmembrane region" description="Helical" evidence="13">
    <location>
        <begin position="69"/>
        <end position="89"/>
    </location>
</feature>
<keyword evidence="4 13" id="KW-0812">Transmembrane</keyword>
<comment type="catalytic activity">
    <reaction evidence="9">
        <text>bromide(in) = bromide(out)</text>
        <dbReference type="Rhea" id="RHEA:75383"/>
        <dbReference type="ChEBI" id="CHEBI:15858"/>
    </reaction>
</comment>
<evidence type="ECO:0000313" key="17">
    <source>
        <dbReference type="Proteomes" id="UP000549394"/>
    </source>
</evidence>
<dbReference type="GO" id="GO:0008308">
    <property type="term" value="F:voltage-gated monoatomic anion channel activity"/>
    <property type="evidence" value="ECO:0007669"/>
    <property type="project" value="TreeGrafter"/>
</dbReference>
<dbReference type="InterPro" id="IPR025969">
    <property type="entry name" value="ABA_GPCR_dom"/>
</dbReference>
<evidence type="ECO:0000256" key="10">
    <source>
        <dbReference type="ARBA" id="ARBA00044702"/>
    </source>
</evidence>
<evidence type="ECO:0000256" key="7">
    <source>
        <dbReference type="ARBA" id="ARBA00023136"/>
    </source>
</evidence>
<feature type="domain" description="Golgi pH regulator conserved" evidence="15">
    <location>
        <begin position="64"/>
        <end position="129"/>
    </location>
</feature>
<evidence type="ECO:0000256" key="13">
    <source>
        <dbReference type="SAM" id="Phobius"/>
    </source>
</evidence>
<comment type="similarity">
    <text evidence="2">Belongs to the SPT2 family.</text>
</comment>
<sequence>MLVIVIAVLPFYIAYFIVGNIPLVPRKRRTKVALAVFCWLAFIYFFWKLGDPFPIHSPKHGIISIEQCIGRVGVVGVTLMAILSGFGAVNCPYTYMSYFVRQVSNTDIQSVEKRIMQTMDMILMKKKRIALEKRENMRRSAVSQERRGFWSMIKQVTSSQNNENIKILKQEAEALEELSRQLFLESVDLHNEQERIQYSTTFKGRYFNILGHFFSIYCCWKIFMATINIVFDRVGKVDPVTRGIEIAVNYFAIQFDVKFWSQQISFVLVGIIVVTSIRGLLITLTKGMYFVSCVLLMRMNMPLEYRIIITQVLGDLQFNFYHRWFDVIFLTKVDKNTQRDRVLKNLQRDERLRKQKDTNSEEKAERKRKIMEKVNKDLSNHQSNDGKSKKSLERRAHNNKSKPMTDAEIREHRLALQEKARKVLHKPLNKLSATEPRQTTTLKDSTSRPARSDLIPASQLGLKPLSQKMEDILAAKNNINYTTRVISSDNKSEKKKHKKKKKERDESRSKRKEKVAEPVSKKPKLVKHSVRQANMKPLSFDEIIKQANDNKDKVVDWKKIELEQKQRKQAIEKQKEIDRREKLRILVPEKSPRKNSRAVPPQPPSRSAVKPAVPHQSRASTVQTQSVSRSSINQKLVEKKKERKPSPVPVPKIPKELYNSDYGYEEEYDDEMNDFIDDDYGDGVNSNEIWKIFGLNKKKYDRVNDFDDIDNMESNFGEIDAEERRSAKIGKREDLEDIRREEEEKKRKRERLKKKKF</sequence>
<comment type="catalytic activity">
    <reaction evidence="8">
        <text>iodide(out) = iodide(in)</text>
        <dbReference type="Rhea" id="RHEA:66324"/>
        <dbReference type="ChEBI" id="CHEBI:16382"/>
    </reaction>
</comment>
<feature type="domain" description="Abscisic acid G-protein coupled receptor-like" evidence="14">
    <location>
        <begin position="197"/>
        <end position="285"/>
    </location>
</feature>
<evidence type="ECO:0000256" key="4">
    <source>
        <dbReference type="ARBA" id="ARBA00022692"/>
    </source>
</evidence>
<feature type="transmembrane region" description="Helical" evidence="13">
    <location>
        <begin position="264"/>
        <end position="297"/>
    </location>
</feature>
<keyword evidence="7 13" id="KW-0472">Membrane</keyword>
<feature type="region of interest" description="Disordered" evidence="12">
    <location>
        <begin position="374"/>
        <end position="409"/>
    </location>
</feature>
<dbReference type="InterPro" id="IPR013256">
    <property type="entry name" value="Chromatin_SPT2"/>
</dbReference>
<dbReference type="SMART" id="SM00784">
    <property type="entry name" value="SPT2"/>
    <property type="match status" value="1"/>
</dbReference>
<dbReference type="InterPro" id="IPR015672">
    <property type="entry name" value="GPHR/GTG"/>
</dbReference>
<accession>A0A7I8WC34</accession>
<feature type="coiled-coil region" evidence="11">
    <location>
        <begin position="158"/>
        <end position="185"/>
    </location>
</feature>
<evidence type="ECO:0000256" key="9">
    <source>
        <dbReference type="ARBA" id="ARBA00035085"/>
    </source>
</evidence>
<feature type="region of interest" description="Disordered" evidence="12">
    <location>
        <begin position="723"/>
        <end position="757"/>
    </location>
</feature>
<keyword evidence="5 13" id="KW-1133">Transmembrane helix</keyword>
<comment type="subcellular location">
    <subcellularLocation>
        <location evidence="1">Membrane</location>
        <topology evidence="1">Multi-pass membrane protein</topology>
    </subcellularLocation>
</comment>
<dbReference type="OrthoDB" id="264392at2759"/>
<dbReference type="GO" id="GO:0032580">
    <property type="term" value="C:Golgi cisterna membrane"/>
    <property type="evidence" value="ECO:0007669"/>
    <property type="project" value="TreeGrafter"/>
</dbReference>
<protein>
    <submittedName>
        <fullName evidence="16">DgyrCDS13871</fullName>
    </submittedName>
</protein>
<dbReference type="EMBL" id="CAJFCJ010000028">
    <property type="protein sequence ID" value="CAD5125669.1"/>
    <property type="molecule type" value="Genomic_DNA"/>
</dbReference>
<dbReference type="Pfam" id="PF12537">
    <property type="entry name" value="GPHR_N"/>
    <property type="match status" value="1"/>
</dbReference>
<feature type="compositionally biased region" description="Basic residues" evidence="12">
    <location>
        <begin position="746"/>
        <end position="757"/>
    </location>
</feature>
<evidence type="ECO:0000256" key="1">
    <source>
        <dbReference type="ARBA" id="ARBA00004141"/>
    </source>
</evidence>
<evidence type="ECO:0000259" key="14">
    <source>
        <dbReference type="Pfam" id="PF12430"/>
    </source>
</evidence>
<dbReference type="PANTHER" id="PTHR15948">
    <property type="entry name" value="G-PROTEIN COUPLED RECEPTOR 89-RELATED"/>
    <property type="match status" value="1"/>
</dbReference>
<comment type="similarity">
    <text evidence="3">Belongs to the Golgi pH regulator (TC 1.A.38) family.</text>
</comment>
<dbReference type="Proteomes" id="UP000549394">
    <property type="component" value="Unassembled WGS sequence"/>
</dbReference>
<feature type="transmembrane region" description="Helical" evidence="13">
    <location>
        <begin position="32"/>
        <end position="49"/>
    </location>
</feature>
<evidence type="ECO:0000256" key="5">
    <source>
        <dbReference type="ARBA" id="ARBA00022989"/>
    </source>
</evidence>
<feature type="transmembrane region" description="Helical" evidence="13">
    <location>
        <begin position="6"/>
        <end position="25"/>
    </location>
</feature>
<dbReference type="GO" id="GO:0051452">
    <property type="term" value="P:intracellular pH reduction"/>
    <property type="evidence" value="ECO:0007669"/>
    <property type="project" value="TreeGrafter"/>
</dbReference>
<name>A0A7I8WC34_9ANNE</name>
<evidence type="ECO:0000256" key="12">
    <source>
        <dbReference type="SAM" id="MobiDB-lite"/>
    </source>
</evidence>
<feature type="compositionally biased region" description="Low complexity" evidence="12">
    <location>
        <begin position="620"/>
        <end position="631"/>
    </location>
</feature>
<evidence type="ECO:0000256" key="3">
    <source>
        <dbReference type="ARBA" id="ARBA00009478"/>
    </source>
</evidence>
<evidence type="ECO:0000256" key="11">
    <source>
        <dbReference type="SAM" id="Coils"/>
    </source>
</evidence>
<feature type="compositionally biased region" description="Basic and acidic residues" evidence="12">
    <location>
        <begin position="566"/>
        <end position="584"/>
    </location>
</feature>
<reference evidence="16 17" key="1">
    <citation type="submission" date="2020-08" db="EMBL/GenBank/DDBJ databases">
        <authorList>
            <person name="Hejnol A."/>
        </authorList>
    </citation>
    <scope>NUCLEOTIDE SEQUENCE [LARGE SCALE GENOMIC DNA]</scope>
</reference>
<evidence type="ECO:0000313" key="16">
    <source>
        <dbReference type="EMBL" id="CAD5125669.1"/>
    </source>
</evidence>
<dbReference type="Pfam" id="PF08243">
    <property type="entry name" value="SPT2"/>
    <property type="match status" value="1"/>
</dbReference>
<feature type="region of interest" description="Disordered" evidence="12">
    <location>
        <begin position="485"/>
        <end position="533"/>
    </location>
</feature>
<dbReference type="AlphaFoldDB" id="A0A7I8WC34"/>
<dbReference type="PANTHER" id="PTHR15948:SF0">
    <property type="entry name" value="GOLGI PH REGULATOR A-RELATED"/>
    <property type="match status" value="1"/>
</dbReference>
<comment type="caution">
    <text evidence="16">The sequence shown here is derived from an EMBL/GenBank/DDBJ whole genome shotgun (WGS) entry which is preliminary data.</text>
</comment>
<feature type="compositionally biased region" description="Basic residues" evidence="12">
    <location>
        <begin position="493"/>
        <end position="502"/>
    </location>
</feature>